<accession>A0ACC1J1R6</accession>
<proteinExistence type="predicted"/>
<evidence type="ECO:0000313" key="2">
    <source>
        <dbReference type="Proteomes" id="UP001150603"/>
    </source>
</evidence>
<protein>
    <submittedName>
        <fullName evidence="1">Uncharacterized protein</fullName>
    </submittedName>
</protein>
<evidence type="ECO:0000313" key="1">
    <source>
        <dbReference type="EMBL" id="KAJ1934096.1"/>
    </source>
</evidence>
<keyword evidence="2" id="KW-1185">Reference proteome</keyword>
<sequence>MPLRWFPVLPSLLPLRALKMHDGCLAVVPGKPLAGEYAQENLELLEKGFANLHHHIENVSKAGIPAIVAINAFCTDTLAGSSTT</sequence>
<comment type="caution">
    <text evidence="1">The sequence shown here is derived from an EMBL/GenBank/DDBJ whole genome shotgun (WGS) entry which is preliminary data.</text>
</comment>
<gene>
    <name evidence="1" type="ORF">FBU59_005810</name>
</gene>
<reference evidence="1" key="1">
    <citation type="submission" date="2022-07" db="EMBL/GenBank/DDBJ databases">
        <title>Phylogenomic reconstructions and comparative analyses of Kickxellomycotina fungi.</title>
        <authorList>
            <person name="Reynolds N.K."/>
            <person name="Stajich J.E."/>
            <person name="Barry K."/>
            <person name="Grigoriev I.V."/>
            <person name="Crous P."/>
            <person name="Smith M.E."/>
        </authorList>
    </citation>
    <scope>NUCLEOTIDE SEQUENCE</scope>
    <source>
        <strain evidence="1">NRRL 5244</strain>
    </source>
</reference>
<dbReference type="EMBL" id="JANBPW010004789">
    <property type="protein sequence ID" value="KAJ1934096.1"/>
    <property type="molecule type" value="Genomic_DNA"/>
</dbReference>
<name>A0ACC1J1R6_9FUNG</name>
<feature type="non-terminal residue" evidence="1">
    <location>
        <position position="84"/>
    </location>
</feature>
<dbReference type="Proteomes" id="UP001150603">
    <property type="component" value="Unassembled WGS sequence"/>
</dbReference>
<organism evidence="1 2">
    <name type="scientific">Linderina macrospora</name>
    <dbReference type="NCBI Taxonomy" id="4868"/>
    <lineage>
        <taxon>Eukaryota</taxon>
        <taxon>Fungi</taxon>
        <taxon>Fungi incertae sedis</taxon>
        <taxon>Zoopagomycota</taxon>
        <taxon>Kickxellomycotina</taxon>
        <taxon>Kickxellomycetes</taxon>
        <taxon>Kickxellales</taxon>
        <taxon>Kickxellaceae</taxon>
        <taxon>Linderina</taxon>
    </lineage>
</organism>